<dbReference type="PANTHER" id="PTHR11886">
    <property type="entry name" value="DYNEIN LIGHT CHAIN"/>
    <property type="match status" value="1"/>
</dbReference>
<dbReference type="SMART" id="SM01375">
    <property type="entry name" value="Dynein_light"/>
    <property type="match status" value="1"/>
</dbReference>
<protein>
    <recommendedName>
        <fullName evidence="12">Dynein light chain</fullName>
    </recommendedName>
</protein>
<dbReference type="STRING" id="578459.A0A194S143"/>
<accession>A0A194S143</accession>
<keyword evidence="7" id="KW-0509">mRNA transport</keyword>
<name>A0A194S143_RHOGW</name>
<dbReference type="OMA" id="THEKGHF"/>
<evidence type="ECO:0000256" key="6">
    <source>
        <dbReference type="ARBA" id="ARBA00022701"/>
    </source>
</evidence>
<evidence type="ECO:0000256" key="11">
    <source>
        <dbReference type="ARBA" id="ARBA00023242"/>
    </source>
</evidence>
<dbReference type="GO" id="GO:0007017">
    <property type="term" value="P:microtubule-based process"/>
    <property type="evidence" value="ECO:0007669"/>
    <property type="project" value="InterPro"/>
</dbReference>
<evidence type="ECO:0000313" key="15">
    <source>
        <dbReference type="Proteomes" id="UP000053890"/>
    </source>
</evidence>
<dbReference type="EMBL" id="KQ474080">
    <property type="protein sequence ID" value="KPV74260.1"/>
    <property type="molecule type" value="Genomic_DNA"/>
</dbReference>
<evidence type="ECO:0000256" key="3">
    <source>
        <dbReference type="ARBA" id="ARBA00010156"/>
    </source>
</evidence>
<dbReference type="GO" id="GO:0005634">
    <property type="term" value="C:nucleus"/>
    <property type="evidence" value="ECO:0007669"/>
    <property type="project" value="UniProtKB-SubCell"/>
</dbReference>
<evidence type="ECO:0000256" key="1">
    <source>
        <dbReference type="ARBA" id="ARBA00004123"/>
    </source>
</evidence>
<evidence type="ECO:0000256" key="8">
    <source>
        <dbReference type="ARBA" id="ARBA00022927"/>
    </source>
</evidence>
<dbReference type="Pfam" id="PF01221">
    <property type="entry name" value="Dynein_light"/>
    <property type="match status" value="1"/>
</dbReference>
<comment type="function">
    <text evidence="12">Acts as one of several non-catalytic accessory components of the cytoplasmic dynein complex that are thought to be involved in linking dynein to cargos and to adapter proteins that regulate dynein function. Cytoplasmic dynein acts as a motor for the intracellular retrograde motility of vesicles and organelles along microtubules. May play a role in changing or maintaining the spatial distribution of cytoskeletal structures.</text>
</comment>
<dbReference type="InterPro" id="IPR037177">
    <property type="entry name" value="DLC_sf"/>
</dbReference>
<comment type="subunit">
    <text evidence="12">Cytoplasmic dynein consists of two catalytic heavy chains (HCs) and a number of non-catalytic subunits which present intermediate chains (ICs), light intermediate chains (LICs) and light chains (LCs).</text>
</comment>
<dbReference type="OrthoDB" id="10033309at2759"/>
<comment type="subcellular location">
    <subcellularLocation>
        <location evidence="2 12">Cytoplasm</location>
        <location evidence="2 12">Cytoskeleton</location>
    </subcellularLocation>
    <subcellularLocation>
        <location evidence="1">Nucleus</location>
    </subcellularLocation>
</comment>
<evidence type="ECO:0000256" key="4">
    <source>
        <dbReference type="ARBA" id="ARBA00022448"/>
    </source>
</evidence>
<dbReference type="GO" id="GO:0005874">
    <property type="term" value="C:microtubule"/>
    <property type="evidence" value="ECO:0007669"/>
    <property type="project" value="UniProtKB-KW"/>
</dbReference>
<evidence type="ECO:0000256" key="13">
    <source>
        <dbReference type="SAM" id="MobiDB-lite"/>
    </source>
</evidence>
<dbReference type="GeneID" id="28979102"/>
<dbReference type="CDD" id="cd21452">
    <property type="entry name" value="DLC-like_DYNLL1_DYNLL2"/>
    <property type="match status" value="1"/>
</dbReference>
<dbReference type="GO" id="GO:0051028">
    <property type="term" value="P:mRNA transport"/>
    <property type="evidence" value="ECO:0007669"/>
    <property type="project" value="UniProtKB-KW"/>
</dbReference>
<keyword evidence="15" id="KW-1185">Reference proteome</keyword>
<evidence type="ECO:0000313" key="14">
    <source>
        <dbReference type="EMBL" id="KPV74260.1"/>
    </source>
</evidence>
<evidence type="ECO:0000256" key="7">
    <source>
        <dbReference type="ARBA" id="ARBA00022816"/>
    </source>
</evidence>
<gene>
    <name evidence="14" type="ORF">RHOBADRAFT_65183</name>
</gene>
<reference evidence="14 15" key="1">
    <citation type="journal article" date="2015" name="Front. Microbiol.">
        <title>Genome sequence of the plant growth promoting endophytic yeast Rhodotorula graminis WP1.</title>
        <authorList>
            <person name="Firrincieli A."/>
            <person name="Otillar R."/>
            <person name="Salamov A."/>
            <person name="Schmutz J."/>
            <person name="Khan Z."/>
            <person name="Redman R.S."/>
            <person name="Fleck N.D."/>
            <person name="Lindquist E."/>
            <person name="Grigoriev I.V."/>
            <person name="Doty S.L."/>
        </authorList>
    </citation>
    <scope>NUCLEOTIDE SEQUENCE [LARGE SCALE GENOMIC DNA]</scope>
    <source>
        <strain evidence="14 15">WP1</strain>
    </source>
</reference>
<dbReference type="InterPro" id="IPR001372">
    <property type="entry name" value="Dynein_light_chain_typ-1/2"/>
</dbReference>
<sequence>MSAPQLMDGTPAPETPKPIIKSADMSDEMQEVAIQVATEAMQVADAEEKDIAAHIKRDFDKRYGPTWHVVVGKNFGSYCTHETGNFLYWYMGNIAILLFKAG</sequence>
<keyword evidence="8" id="KW-0653">Protein transport</keyword>
<keyword evidence="4 12" id="KW-0813">Transport</keyword>
<feature type="region of interest" description="Disordered" evidence="13">
    <location>
        <begin position="1"/>
        <end position="21"/>
    </location>
</feature>
<evidence type="ECO:0000256" key="9">
    <source>
        <dbReference type="ARBA" id="ARBA00023017"/>
    </source>
</evidence>
<dbReference type="RefSeq" id="XP_018270309.1">
    <property type="nucleotide sequence ID" value="XM_018418655.1"/>
</dbReference>
<dbReference type="GO" id="GO:0045505">
    <property type="term" value="F:dynein intermediate chain binding"/>
    <property type="evidence" value="ECO:0007669"/>
    <property type="project" value="TreeGrafter"/>
</dbReference>
<dbReference type="SUPFAM" id="SSF54648">
    <property type="entry name" value="DLC"/>
    <property type="match status" value="1"/>
</dbReference>
<dbReference type="FunFam" id="3.30.740.10:FF:000005">
    <property type="entry name" value="Dynein light chain"/>
    <property type="match status" value="1"/>
</dbReference>
<dbReference type="Proteomes" id="UP000053890">
    <property type="component" value="Unassembled WGS sequence"/>
</dbReference>
<keyword evidence="10 12" id="KW-0206">Cytoskeleton</keyword>
<evidence type="ECO:0000256" key="10">
    <source>
        <dbReference type="ARBA" id="ARBA00023212"/>
    </source>
</evidence>
<dbReference type="PANTHER" id="PTHR11886:SF35">
    <property type="entry name" value="DYNEIN LIGHT CHAIN"/>
    <property type="match status" value="1"/>
</dbReference>
<keyword evidence="12" id="KW-0505">Motor protein</keyword>
<comment type="similarity">
    <text evidence="3 12">Belongs to the dynein light chain family.</text>
</comment>
<dbReference type="GO" id="GO:0005868">
    <property type="term" value="C:cytoplasmic dynein complex"/>
    <property type="evidence" value="ECO:0007669"/>
    <property type="project" value="TreeGrafter"/>
</dbReference>
<dbReference type="Gene3D" id="3.30.740.10">
    <property type="entry name" value="Protein Inhibitor Of Neuronal Nitric Oxide Synthase"/>
    <property type="match status" value="1"/>
</dbReference>
<keyword evidence="11" id="KW-0539">Nucleus</keyword>
<keyword evidence="6 12" id="KW-0493">Microtubule</keyword>
<evidence type="ECO:0000256" key="12">
    <source>
        <dbReference type="RuleBase" id="RU365010"/>
    </source>
</evidence>
<dbReference type="GO" id="GO:0015031">
    <property type="term" value="P:protein transport"/>
    <property type="evidence" value="ECO:0007669"/>
    <property type="project" value="UniProtKB-KW"/>
</dbReference>
<organism evidence="14 15">
    <name type="scientific">Rhodotorula graminis (strain WP1)</name>
    <dbReference type="NCBI Taxonomy" id="578459"/>
    <lineage>
        <taxon>Eukaryota</taxon>
        <taxon>Fungi</taxon>
        <taxon>Dikarya</taxon>
        <taxon>Basidiomycota</taxon>
        <taxon>Pucciniomycotina</taxon>
        <taxon>Microbotryomycetes</taxon>
        <taxon>Sporidiobolales</taxon>
        <taxon>Sporidiobolaceae</taxon>
        <taxon>Rhodotorula</taxon>
    </lineage>
</organism>
<keyword evidence="9 12" id="KW-0243">Dynein</keyword>
<dbReference type="AlphaFoldDB" id="A0A194S143"/>
<evidence type="ECO:0000256" key="5">
    <source>
        <dbReference type="ARBA" id="ARBA00022490"/>
    </source>
</evidence>
<evidence type="ECO:0000256" key="2">
    <source>
        <dbReference type="ARBA" id="ARBA00004245"/>
    </source>
</evidence>
<keyword evidence="5 12" id="KW-0963">Cytoplasm</keyword>
<proteinExistence type="inferred from homology"/>